<accession>A0A024TN15</accession>
<name>A0A024TN15_9STRA</name>
<dbReference type="PANTHER" id="PTHR33064:SF37">
    <property type="entry name" value="RIBONUCLEASE H"/>
    <property type="match status" value="1"/>
</dbReference>
<dbReference type="InterPro" id="IPR000477">
    <property type="entry name" value="RT_dom"/>
</dbReference>
<dbReference type="InterPro" id="IPR000953">
    <property type="entry name" value="Chromo/chromo_shadow_dom"/>
</dbReference>
<dbReference type="InterPro" id="IPR051320">
    <property type="entry name" value="Viral_Replic_Matur_Polypro"/>
</dbReference>
<feature type="compositionally biased region" description="Low complexity" evidence="1">
    <location>
        <begin position="430"/>
        <end position="448"/>
    </location>
</feature>
<dbReference type="Gene3D" id="1.10.340.70">
    <property type="match status" value="1"/>
</dbReference>
<dbReference type="Pfam" id="PF00078">
    <property type="entry name" value="RVT_1"/>
    <property type="match status" value="1"/>
</dbReference>
<dbReference type="SUPFAM" id="SSF54160">
    <property type="entry name" value="Chromo domain-like"/>
    <property type="match status" value="1"/>
</dbReference>
<organism evidence="3">
    <name type="scientific">Aphanomyces invadans</name>
    <dbReference type="NCBI Taxonomy" id="157072"/>
    <lineage>
        <taxon>Eukaryota</taxon>
        <taxon>Sar</taxon>
        <taxon>Stramenopiles</taxon>
        <taxon>Oomycota</taxon>
        <taxon>Saprolegniomycetes</taxon>
        <taxon>Saprolegniales</taxon>
        <taxon>Verrucalvaceae</taxon>
        <taxon>Aphanomyces</taxon>
    </lineage>
</organism>
<dbReference type="Gene3D" id="3.30.420.10">
    <property type="entry name" value="Ribonuclease H-like superfamily/Ribonuclease H"/>
    <property type="match status" value="1"/>
</dbReference>
<proteinExistence type="predicted"/>
<dbReference type="InterPro" id="IPR023780">
    <property type="entry name" value="Chromo_domain"/>
</dbReference>
<evidence type="ECO:0000313" key="3">
    <source>
        <dbReference type="EMBL" id="ETV94752.1"/>
    </source>
</evidence>
<dbReference type="InterPro" id="IPR043502">
    <property type="entry name" value="DNA/RNA_pol_sf"/>
</dbReference>
<dbReference type="PANTHER" id="PTHR33064">
    <property type="entry name" value="POL PROTEIN"/>
    <property type="match status" value="1"/>
</dbReference>
<dbReference type="CDD" id="cd00024">
    <property type="entry name" value="CD_CSD"/>
    <property type="match status" value="1"/>
</dbReference>
<dbReference type="OrthoDB" id="166462at2759"/>
<dbReference type="GO" id="GO:0003676">
    <property type="term" value="F:nucleic acid binding"/>
    <property type="evidence" value="ECO:0007669"/>
    <property type="project" value="InterPro"/>
</dbReference>
<feature type="region of interest" description="Disordered" evidence="1">
    <location>
        <begin position="411"/>
        <end position="493"/>
    </location>
</feature>
<feature type="compositionally biased region" description="Low complexity" evidence="1">
    <location>
        <begin position="458"/>
        <end position="469"/>
    </location>
</feature>
<dbReference type="InterPro" id="IPR012337">
    <property type="entry name" value="RNaseH-like_sf"/>
</dbReference>
<dbReference type="RefSeq" id="XP_008876697.1">
    <property type="nucleotide sequence ID" value="XM_008878475.1"/>
</dbReference>
<dbReference type="Gene3D" id="3.10.10.10">
    <property type="entry name" value="HIV Type 1 Reverse Transcriptase, subunit A, domain 1"/>
    <property type="match status" value="1"/>
</dbReference>
<sequence length="509" mass="56391">MTVHLRSVNSRTEQLQWPMPQLEVALGFLTGSRFYFALDWFRDYWQLSLSPGSQELFTIMTHRGMMTPTRVSMGGSDSVGYCQSCVELIFKDVLYRGVLAWLDDILGYASTEDALLDILDRGLQACASSDLKLHPNKCSFFLKRAKRCVVGVSYHLSSPPALLHWPLCLSLLQTADFVWPTLDEIANIQRGYDLVWIPDEARSLQAHLLVIAHAHLSDHRGVNATLLSLTEWCVWVAQAADFAAFVQCCLHCICVSGRMVPRPLGEALHVTKPNELLHTDFLTLPKDTLTGWQYVLALKDDASGYCMLIGFKTATADAFVTGLDILSFARYNEGGHMVRAFGGVRPARDSFEVMVYWLGLSDDEATWEPLSTLLEDVPILLQRYFDATFDTPHVADAQCFLAQHSPDDRVPPALKVPHFTPPDDDPVTLSAPATSRSTSTPRPAASSRPRSRLQPTRSAAPAPVEVASPPSHPPRVDKLMSAPFRQPSVQPAQAAVPAVIPLRRKMSLG</sequence>
<evidence type="ECO:0000256" key="1">
    <source>
        <dbReference type="SAM" id="MobiDB-lite"/>
    </source>
</evidence>
<dbReference type="InterPro" id="IPR036397">
    <property type="entry name" value="RNaseH_sf"/>
</dbReference>
<dbReference type="SUPFAM" id="SSF56672">
    <property type="entry name" value="DNA/RNA polymerases"/>
    <property type="match status" value="1"/>
</dbReference>
<gene>
    <name evidence="3" type="ORF">H310_11714</name>
</gene>
<feature type="domain" description="Chromo" evidence="2">
    <location>
        <begin position="336"/>
        <end position="386"/>
    </location>
</feature>
<dbReference type="eggNOG" id="KOG0017">
    <property type="taxonomic scope" value="Eukaryota"/>
</dbReference>
<dbReference type="InterPro" id="IPR016197">
    <property type="entry name" value="Chromo-like_dom_sf"/>
</dbReference>
<dbReference type="Pfam" id="PF00385">
    <property type="entry name" value="Chromo"/>
    <property type="match status" value="1"/>
</dbReference>
<dbReference type="SUPFAM" id="SSF53098">
    <property type="entry name" value="Ribonuclease H-like"/>
    <property type="match status" value="1"/>
</dbReference>
<dbReference type="GeneID" id="20088764"/>
<reference evidence="3" key="1">
    <citation type="submission" date="2013-12" db="EMBL/GenBank/DDBJ databases">
        <title>The Genome Sequence of Aphanomyces invadans NJM9701.</title>
        <authorList>
            <consortium name="The Broad Institute Genomics Platform"/>
            <person name="Russ C."/>
            <person name="Tyler B."/>
            <person name="van West P."/>
            <person name="Dieguez-Uribeondo J."/>
            <person name="Young S.K."/>
            <person name="Zeng Q."/>
            <person name="Gargeya S."/>
            <person name="Fitzgerald M."/>
            <person name="Abouelleil A."/>
            <person name="Alvarado L."/>
            <person name="Chapman S.B."/>
            <person name="Gainer-Dewar J."/>
            <person name="Goldberg J."/>
            <person name="Griggs A."/>
            <person name="Gujja S."/>
            <person name="Hansen M."/>
            <person name="Howarth C."/>
            <person name="Imamovic A."/>
            <person name="Ireland A."/>
            <person name="Larimer J."/>
            <person name="McCowan C."/>
            <person name="Murphy C."/>
            <person name="Pearson M."/>
            <person name="Poon T.W."/>
            <person name="Priest M."/>
            <person name="Roberts A."/>
            <person name="Saif S."/>
            <person name="Shea T."/>
            <person name="Sykes S."/>
            <person name="Wortman J."/>
            <person name="Nusbaum C."/>
            <person name="Birren B."/>
        </authorList>
    </citation>
    <scope>NUCLEOTIDE SEQUENCE [LARGE SCALE GENOMIC DNA]</scope>
    <source>
        <strain evidence="3">NJM9701</strain>
    </source>
</reference>
<dbReference type="STRING" id="157072.A0A024TN15"/>
<dbReference type="CDD" id="cd01647">
    <property type="entry name" value="RT_LTR"/>
    <property type="match status" value="1"/>
</dbReference>
<dbReference type="InterPro" id="IPR043128">
    <property type="entry name" value="Rev_trsase/Diguanyl_cyclase"/>
</dbReference>
<evidence type="ECO:0000259" key="2">
    <source>
        <dbReference type="PROSITE" id="PS50013"/>
    </source>
</evidence>
<dbReference type="VEuPathDB" id="FungiDB:H310_11714"/>
<dbReference type="PROSITE" id="PS50013">
    <property type="entry name" value="CHROMO_2"/>
    <property type="match status" value="1"/>
</dbReference>
<dbReference type="EMBL" id="KI913984">
    <property type="protein sequence ID" value="ETV94752.1"/>
    <property type="molecule type" value="Genomic_DNA"/>
</dbReference>
<protein>
    <recommendedName>
        <fullName evidence="2">Chromo domain-containing protein</fullName>
    </recommendedName>
</protein>
<dbReference type="AlphaFoldDB" id="A0A024TN15"/>
<dbReference type="Gene3D" id="3.30.70.270">
    <property type="match status" value="1"/>
</dbReference>